<proteinExistence type="predicted"/>
<feature type="non-terminal residue" evidence="1">
    <location>
        <position position="63"/>
    </location>
</feature>
<organism evidence="1 3">
    <name type="scientific">Oceanidesulfovibrio indonesiensis</name>
    <dbReference type="NCBI Taxonomy" id="54767"/>
    <lineage>
        <taxon>Bacteria</taxon>
        <taxon>Pseudomonadati</taxon>
        <taxon>Thermodesulfobacteriota</taxon>
        <taxon>Desulfovibrionia</taxon>
        <taxon>Desulfovibrionales</taxon>
        <taxon>Desulfovibrionaceae</taxon>
        <taxon>Oceanidesulfovibrio</taxon>
    </lineage>
</organism>
<evidence type="ECO:0000313" key="2">
    <source>
        <dbReference type="EMBL" id="TVM19529.1"/>
    </source>
</evidence>
<keyword evidence="3" id="KW-1185">Reference proteome</keyword>
<dbReference type="Proteomes" id="UP000448292">
    <property type="component" value="Unassembled WGS sequence"/>
</dbReference>
<name>A0A7M3MB67_9BACT</name>
<accession>A0A7M3MB67</accession>
<gene>
    <name evidence="2" type="ORF">DPQ33_04000</name>
    <name evidence="1" type="ORF">DPQ33_16100</name>
</gene>
<dbReference type="EMBL" id="QMIE01000018">
    <property type="protein sequence ID" value="TVM15214.1"/>
    <property type="molecule type" value="Genomic_DNA"/>
</dbReference>
<comment type="caution">
    <text evidence="1">The sequence shown here is derived from an EMBL/GenBank/DDBJ whole genome shotgun (WGS) entry which is preliminary data.</text>
</comment>
<dbReference type="AlphaFoldDB" id="A0A7M3MB67"/>
<evidence type="ECO:0000313" key="1">
    <source>
        <dbReference type="EMBL" id="TVM15214.1"/>
    </source>
</evidence>
<dbReference type="RefSeq" id="WP_208728269.1">
    <property type="nucleotide sequence ID" value="NZ_QMIE01000002.1"/>
</dbReference>
<reference evidence="1 3" key="1">
    <citation type="submission" date="2018-06" db="EMBL/GenBank/DDBJ databases">
        <title>Complete genome of Desulfovibrio indonesiensis P37SLT.</title>
        <authorList>
            <person name="Crispim J.S."/>
            <person name="Vidigal P.M.P."/>
            <person name="Silva L.C.F."/>
            <person name="Laguardia C.N."/>
            <person name="Araujo L.C."/>
            <person name="Dias R.S."/>
            <person name="Sousa M.P."/>
            <person name="Paula S.O."/>
            <person name="Silva C."/>
        </authorList>
    </citation>
    <scope>NUCLEOTIDE SEQUENCE [LARGE SCALE GENOMIC DNA]</scope>
    <source>
        <strain evidence="1 3">P37SLT</strain>
    </source>
</reference>
<sequence>MSKQDITRLLGGWEGYRIGTIQRFEPGEKGDLAEVWIELMPLKRRRMKCSGCGRLVSTLHDIS</sequence>
<protein>
    <recommendedName>
        <fullName evidence="4">Transposase</fullName>
    </recommendedName>
</protein>
<dbReference type="EMBL" id="QMIE01000002">
    <property type="protein sequence ID" value="TVM19529.1"/>
    <property type="molecule type" value="Genomic_DNA"/>
</dbReference>
<evidence type="ECO:0008006" key="4">
    <source>
        <dbReference type="Google" id="ProtNLM"/>
    </source>
</evidence>
<evidence type="ECO:0000313" key="3">
    <source>
        <dbReference type="Proteomes" id="UP000448292"/>
    </source>
</evidence>